<accession>A0ABP9DIZ0</accession>
<dbReference type="CDD" id="cd06223">
    <property type="entry name" value="PRTases_typeI"/>
    <property type="match status" value="1"/>
</dbReference>
<keyword evidence="2" id="KW-0808">Transferase</keyword>
<dbReference type="Proteomes" id="UP001500298">
    <property type="component" value="Unassembled WGS sequence"/>
</dbReference>
<keyword evidence="2" id="KW-0328">Glycosyltransferase</keyword>
<dbReference type="SUPFAM" id="SSF53271">
    <property type="entry name" value="PRTase-like"/>
    <property type="match status" value="1"/>
</dbReference>
<dbReference type="InterPro" id="IPR029057">
    <property type="entry name" value="PRTase-like"/>
</dbReference>
<organism evidence="2 3">
    <name type="scientific">Algivirga pacifica</name>
    <dbReference type="NCBI Taxonomy" id="1162670"/>
    <lineage>
        <taxon>Bacteria</taxon>
        <taxon>Pseudomonadati</taxon>
        <taxon>Bacteroidota</taxon>
        <taxon>Cytophagia</taxon>
        <taxon>Cytophagales</taxon>
        <taxon>Flammeovirgaceae</taxon>
        <taxon>Algivirga</taxon>
    </lineage>
</organism>
<dbReference type="PANTHER" id="PTHR11608">
    <property type="entry name" value="BIFUNCTIONAL PROTEIN PYRR"/>
    <property type="match status" value="1"/>
</dbReference>
<dbReference type="InterPro" id="IPR050137">
    <property type="entry name" value="PyrR_bifunctional"/>
</dbReference>
<reference evidence="3" key="1">
    <citation type="journal article" date="2019" name="Int. J. Syst. Evol. Microbiol.">
        <title>The Global Catalogue of Microorganisms (GCM) 10K type strain sequencing project: providing services to taxonomists for standard genome sequencing and annotation.</title>
        <authorList>
            <consortium name="The Broad Institute Genomics Platform"/>
            <consortium name="The Broad Institute Genome Sequencing Center for Infectious Disease"/>
            <person name="Wu L."/>
            <person name="Ma J."/>
        </authorList>
    </citation>
    <scope>NUCLEOTIDE SEQUENCE [LARGE SCALE GENOMIC DNA]</scope>
    <source>
        <strain evidence="3">JCM 18326</strain>
    </source>
</reference>
<evidence type="ECO:0000313" key="2">
    <source>
        <dbReference type="EMBL" id="GAA4848465.1"/>
    </source>
</evidence>
<feature type="domain" description="Phosphoribosyltransferase" evidence="1">
    <location>
        <begin position="6"/>
        <end position="157"/>
    </location>
</feature>
<evidence type="ECO:0000313" key="3">
    <source>
        <dbReference type="Proteomes" id="UP001500298"/>
    </source>
</evidence>
<sequence>MAKLHILSSKNLDITISRLSQQIIEDHGDFQHSVLMGIQKSGVFLAERIQKRIKELSGIDVSLGKLDITFHRDDFRRRDAPLAPNKTEIPFIIEDRNVILVDDVLYTGRSIRAAMDAMLAFGRPSKVELLTLVDRRYSRDLPIEASYVGKTVNSIQSQRVIVEWTEQGFEEDNIWLVNQ</sequence>
<evidence type="ECO:0000259" key="1">
    <source>
        <dbReference type="Pfam" id="PF00156"/>
    </source>
</evidence>
<comment type="caution">
    <text evidence="2">The sequence shown here is derived from an EMBL/GenBank/DDBJ whole genome shotgun (WGS) entry which is preliminary data.</text>
</comment>
<dbReference type="Gene3D" id="3.40.50.2020">
    <property type="match status" value="1"/>
</dbReference>
<dbReference type="GO" id="GO:0016757">
    <property type="term" value="F:glycosyltransferase activity"/>
    <property type="evidence" value="ECO:0007669"/>
    <property type="project" value="UniProtKB-KW"/>
</dbReference>
<dbReference type="Pfam" id="PF00156">
    <property type="entry name" value="Pribosyltran"/>
    <property type="match status" value="1"/>
</dbReference>
<dbReference type="PANTHER" id="PTHR11608:SF0">
    <property type="entry name" value="BIFUNCTIONAL PROTEIN PYRR"/>
    <property type="match status" value="1"/>
</dbReference>
<dbReference type="EMBL" id="BAABJX010000059">
    <property type="protein sequence ID" value="GAA4848465.1"/>
    <property type="molecule type" value="Genomic_DNA"/>
</dbReference>
<name>A0ABP9DIZ0_9BACT</name>
<proteinExistence type="predicted"/>
<dbReference type="RefSeq" id="WP_345374443.1">
    <property type="nucleotide sequence ID" value="NZ_BAABJX010000059.1"/>
</dbReference>
<gene>
    <name evidence="2" type="primary">pyrR_2</name>
    <name evidence="2" type="ORF">GCM10023331_36430</name>
</gene>
<dbReference type="InterPro" id="IPR000836">
    <property type="entry name" value="PRTase_dom"/>
</dbReference>
<dbReference type="NCBIfam" id="NF003549">
    <property type="entry name" value="PRK05205.1-5"/>
    <property type="match status" value="1"/>
</dbReference>
<protein>
    <submittedName>
        <fullName evidence="2">Bifunctional pyr operon transcriptional regulator/uracil phosphoribosyltransferase PyrR</fullName>
    </submittedName>
</protein>
<keyword evidence="3" id="KW-1185">Reference proteome</keyword>